<dbReference type="InterPro" id="IPR001453">
    <property type="entry name" value="MoaB/Mog_dom"/>
</dbReference>
<dbReference type="InterPro" id="IPR036688">
    <property type="entry name" value="MoeA_C_domain_IV_sf"/>
</dbReference>
<comment type="similarity">
    <text evidence="3 6">Belongs to the MoeA family.</text>
</comment>
<keyword evidence="9" id="KW-1185">Reference proteome</keyword>
<dbReference type="GO" id="GO:0005829">
    <property type="term" value="C:cytosol"/>
    <property type="evidence" value="ECO:0007669"/>
    <property type="project" value="TreeGrafter"/>
</dbReference>
<dbReference type="Gene3D" id="3.90.105.10">
    <property type="entry name" value="Molybdopterin biosynthesis moea protein, domain 2"/>
    <property type="match status" value="1"/>
</dbReference>
<evidence type="ECO:0000313" key="8">
    <source>
        <dbReference type="EMBL" id="SDM45083.1"/>
    </source>
</evidence>
<dbReference type="Gene3D" id="2.170.190.11">
    <property type="entry name" value="Molybdopterin biosynthesis moea protein, domain 3"/>
    <property type="match status" value="1"/>
</dbReference>
<evidence type="ECO:0000259" key="7">
    <source>
        <dbReference type="SMART" id="SM00852"/>
    </source>
</evidence>
<dbReference type="NCBIfam" id="TIGR00177">
    <property type="entry name" value="molyb_syn"/>
    <property type="match status" value="1"/>
</dbReference>
<dbReference type="EC" id="2.10.1.1" evidence="6"/>
<dbReference type="SUPFAM" id="SSF63882">
    <property type="entry name" value="MoeA N-terminal region -like"/>
    <property type="match status" value="1"/>
</dbReference>
<evidence type="ECO:0000313" key="9">
    <source>
        <dbReference type="Proteomes" id="UP000199226"/>
    </source>
</evidence>
<dbReference type="InterPro" id="IPR038987">
    <property type="entry name" value="MoeA-like"/>
</dbReference>
<keyword evidence="6 8" id="KW-0808">Transferase</keyword>
<dbReference type="OrthoDB" id="9804758at2"/>
<dbReference type="Gene3D" id="3.40.980.10">
    <property type="entry name" value="MoaB/Mog-like domain"/>
    <property type="match status" value="1"/>
</dbReference>
<evidence type="ECO:0000256" key="5">
    <source>
        <dbReference type="ARBA" id="ARBA00047317"/>
    </source>
</evidence>
<dbReference type="SMART" id="SM00852">
    <property type="entry name" value="MoCF_biosynth"/>
    <property type="match status" value="1"/>
</dbReference>
<dbReference type="STRING" id="990371.SAMN05421813_11291"/>
<dbReference type="PANTHER" id="PTHR10192">
    <property type="entry name" value="MOLYBDOPTERIN BIOSYNTHESIS PROTEIN"/>
    <property type="match status" value="1"/>
</dbReference>
<name>A0A1G9TBM9_9SPHI</name>
<dbReference type="Gene3D" id="2.40.340.10">
    <property type="entry name" value="MoeA, C-terminal, domain IV"/>
    <property type="match status" value="1"/>
</dbReference>
<dbReference type="SUPFAM" id="SSF63867">
    <property type="entry name" value="MoeA C-terminal domain-like"/>
    <property type="match status" value="1"/>
</dbReference>
<evidence type="ECO:0000256" key="1">
    <source>
        <dbReference type="ARBA" id="ARBA00002901"/>
    </source>
</evidence>
<keyword evidence="4 6" id="KW-0501">Molybdenum cofactor biosynthesis</keyword>
<comment type="catalytic activity">
    <reaction evidence="5">
        <text>adenylyl-molybdopterin + molybdate = Mo-molybdopterin + AMP + H(+)</text>
        <dbReference type="Rhea" id="RHEA:35047"/>
        <dbReference type="ChEBI" id="CHEBI:15378"/>
        <dbReference type="ChEBI" id="CHEBI:36264"/>
        <dbReference type="ChEBI" id="CHEBI:62727"/>
        <dbReference type="ChEBI" id="CHEBI:71302"/>
        <dbReference type="ChEBI" id="CHEBI:456215"/>
        <dbReference type="EC" id="2.10.1.1"/>
    </reaction>
</comment>
<evidence type="ECO:0000256" key="4">
    <source>
        <dbReference type="ARBA" id="ARBA00023150"/>
    </source>
</evidence>
<dbReference type="Proteomes" id="UP000199226">
    <property type="component" value="Unassembled WGS sequence"/>
</dbReference>
<dbReference type="InterPro" id="IPR005110">
    <property type="entry name" value="MoeA_linker/N"/>
</dbReference>
<dbReference type="RefSeq" id="WP_090704526.1">
    <property type="nucleotide sequence ID" value="NZ_FNHH01000012.1"/>
</dbReference>
<dbReference type="CDD" id="cd00887">
    <property type="entry name" value="MoeA"/>
    <property type="match status" value="1"/>
</dbReference>
<dbReference type="GO" id="GO:0061599">
    <property type="term" value="F:molybdopterin molybdotransferase activity"/>
    <property type="evidence" value="ECO:0007669"/>
    <property type="project" value="UniProtKB-UniRule"/>
</dbReference>
<comment type="pathway">
    <text evidence="2 6">Cofactor biosynthesis; molybdopterin biosynthesis.</text>
</comment>
<evidence type="ECO:0000256" key="6">
    <source>
        <dbReference type="RuleBase" id="RU365090"/>
    </source>
</evidence>
<sequence length="399" mass="43194">MPKEFIPVSEAKKLIAETIIPLPPLKVFLNDAAGLILAEDVFSVTDVPPFNQSSMDGYALNFDGWQKNGELFIDGVAQAGPAESIPLKTQNARRIFTGAAVPPGADTVVMQEKTSVNNDELTISDQNIIKGLNVRLKGSEAKAGELALEKNCFLSPPAIGFIAGLGIHELLVFPQPSVTIILTGNELQQPGLALEHGQVYESNSFALKAALKQAGIFKVNILSSEDTLETLTAVLNSALQQSDLVLLTGGVSVGDYDFVIRAAQANGIEQVFHKIKQKPGKPIYFGKKGKKYIFGLPGNPGSVMSCFYEYVYPALGILNNSNIDLKHIQAPISSAQKKAPGLTQFLKGYYDGNMVHDLKAQESFRLSSFAKANCLIKLDEDQTEFNEGQLVEIHLLPSF</sequence>
<dbReference type="Pfam" id="PF03454">
    <property type="entry name" value="MoeA_C"/>
    <property type="match status" value="1"/>
</dbReference>
<comment type="cofactor">
    <cofactor evidence="6">
        <name>Mg(2+)</name>
        <dbReference type="ChEBI" id="CHEBI:18420"/>
    </cofactor>
</comment>
<accession>A0A1G9TBM9</accession>
<dbReference type="InterPro" id="IPR005111">
    <property type="entry name" value="MoeA_C_domain_IV"/>
</dbReference>
<dbReference type="SUPFAM" id="SSF53218">
    <property type="entry name" value="Molybdenum cofactor biosynthesis proteins"/>
    <property type="match status" value="1"/>
</dbReference>
<dbReference type="Pfam" id="PF03453">
    <property type="entry name" value="MoeA_N"/>
    <property type="match status" value="1"/>
</dbReference>
<evidence type="ECO:0000256" key="3">
    <source>
        <dbReference type="ARBA" id="ARBA00010763"/>
    </source>
</evidence>
<dbReference type="GO" id="GO:0006777">
    <property type="term" value="P:Mo-molybdopterin cofactor biosynthetic process"/>
    <property type="evidence" value="ECO:0007669"/>
    <property type="project" value="UniProtKB-UniRule"/>
</dbReference>
<dbReference type="EMBL" id="FNHH01000012">
    <property type="protein sequence ID" value="SDM45083.1"/>
    <property type="molecule type" value="Genomic_DNA"/>
</dbReference>
<dbReference type="PANTHER" id="PTHR10192:SF5">
    <property type="entry name" value="GEPHYRIN"/>
    <property type="match status" value="1"/>
</dbReference>
<reference evidence="9" key="1">
    <citation type="submission" date="2016-10" db="EMBL/GenBank/DDBJ databases">
        <authorList>
            <person name="Varghese N."/>
            <person name="Submissions S."/>
        </authorList>
    </citation>
    <scope>NUCLEOTIDE SEQUENCE [LARGE SCALE GENOMIC DNA]</scope>
    <source>
        <strain evidence="9">DSM 24536</strain>
    </source>
</reference>
<dbReference type="NCBIfam" id="NF045515">
    <property type="entry name" value="Glp_gephyrin"/>
    <property type="match status" value="1"/>
</dbReference>
<dbReference type="GO" id="GO:0046872">
    <property type="term" value="F:metal ion binding"/>
    <property type="evidence" value="ECO:0007669"/>
    <property type="project" value="UniProtKB-UniRule"/>
</dbReference>
<dbReference type="UniPathway" id="UPA00344"/>
<organism evidence="8 9">
    <name type="scientific">Daejeonella rubra</name>
    <dbReference type="NCBI Taxonomy" id="990371"/>
    <lineage>
        <taxon>Bacteria</taxon>
        <taxon>Pseudomonadati</taxon>
        <taxon>Bacteroidota</taxon>
        <taxon>Sphingobacteriia</taxon>
        <taxon>Sphingobacteriales</taxon>
        <taxon>Sphingobacteriaceae</taxon>
        <taxon>Daejeonella</taxon>
    </lineage>
</organism>
<dbReference type="InterPro" id="IPR036135">
    <property type="entry name" value="MoeA_linker/N_sf"/>
</dbReference>
<keyword evidence="6" id="KW-0479">Metal-binding</keyword>
<gene>
    <name evidence="8" type="ORF">SAMN05421813_11291</name>
</gene>
<feature type="domain" description="MoaB/Mog" evidence="7">
    <location>
        <begin position="179"/>
        <end position="317"/>
    </location>
</feature>
<evidence type="ECO:0000256" key="2">
    <source>
        <dbReference type="ARBA" id="ARBA00005046"/>
    </source>
</evidence>
<dbReference type="AlphaFoldDB" id="A0A1G9TBM9"/>
<keyword evidence="6" id="KW-0500">Molybdenum</keyword>
<dbReference type="Pfam" id="PF00994">
    <property type="entry name" value="MoCF_biosynth"/>
    <property type="match status" value="1"/>
</dbReference>
<proteinExistence type="inferred from homology"/>
<dbReference type="InterPro" id="IPR036425">
    <property type="entry name" value="MoaB/Mog-like_dom_sf"/>
</dbReference>
<comment type="function">
    <text evidence="1 6">Catalyzes the insertion of molybdate into adenylated molybdopterin with the concomitant release of AMP.</text>
</comment>
<protein>
    <recommendedName>
        <fullName evidence="6">Molybdopterin molybdenumtransferase</fullName>
        <ecNumber evidence="6">2.10.1.1</ecNumber>
    </recommendedName>
</protein>
<keyword evidence="6" id="KW-0460">Magnesium</keyword>